<sequence length="567" mass="62066">MRAALPAGTYEVASAIGRSARGGVCVDFEGEDGRRRTFDFADCELPGWHEDLAAAVAARIGPGGGLRTAASAVAMWSPLRRFLRALACMDDAPQSPGEARVEHAVFFADSVAATMQPVYALRIVEHVVAVLRLMPSAGRVPHDVVEVLRVRASAVPHVPGYSDGELRRLVSAARADVKALRERIVEGRSVLAGPGGTREAEDLRTVAAGGRLARLGETSATARMLFPVRADLPAMLVLLAAVTARNIETIKELPAKHRVVGNKAVEVRLTKRRRGSAQWHQTVLWEIGEPGQELRQPGGLYLLLHDLMAPSRALADDPRWFWSYCRARHGNPHGSPFRGSMTAGIEMTAWAAAHDLTDDVGARLTVSFNRLRTSVEARRTRQMGGHLPSAARSNTVPVLFRNYLRDDPATVEWAHEVMADALADAERSALDVHRRRTERAGEPAVVAEAARPLPGATDGAWSGCRDVDHHPVTGTTCRASFLACFHCGNCLITPDHLPRLMALLEAMEERRRRMDEQAWWQRYGPAYAAIRHEVLARFTPEQVRHAAAAAPEHDASLDLVEDPWQHP</sequence>
<evidence type="ECO:0000313" key="2">
    <source>
        <dbReference type="EMBL" id="MFD4821265.1"/>
    </source>
</evidence>
<keyword evidence="3" id="KW-1185">Reference proteome</keyword>
<comment type="caution">
    <text evidence="2">The sequence shown here is derived from an EMBL/GenBank/DDBJ whole genome shotgun (WGS) entry which is preliminary data.</text>
</comment>
<evidence type="ECO:0000313" key="3">
    <source>
        <dbReference type="Proteomes" id="UP001598352"/>
    </source>
</evidence>
<dbReference type="Proteomes" id="UP001598352">
    <property type="component" value="Unassembled WGS sequence"/>
</dbReference>
<accession>A0ABW6EV01</accession>
<proteinExistence type="predicted"/>
<feature type="region of interest" description="Disordered" evidence="1">
    <location>
        <begin position="546"/>
        <end position="567"/>
    </location>
</feature>
<protein>
    <recommendedName>
        <fullName evidence="4">Integrase</fullName>
    </recommendedName>
</protein>
<evidence type="ECO:0000256" key="1">
    <source>
        <dbReference type="SAM" id="MobiDB-lite"/>
    </source>
</evidence>
<dbReference type="RefSeq" id="WP_382760623.1">
    <property type="nucleotide sequence ID" value="NZ_JBHXKZ010000001.1"/>
</dbReference>
<evidence type="ECO:0008006" key="4">
    <source>
        <dbReference type="Google" id="ProtNLM"/>
    </source>
</evidence>
<organism evidence="2 3">
    <name type="scientific">Streptomyces rubiginosohelvolus</name>
    <dbReference type="NCBI Taxonomy" id="67362"/>
    <lineage>
        <taxon>Bacteria</taxon>
        <taxon>Bacillati</taxon>
        <taxon>Actinomycetota</taxon>
        <taxon>Actinomycetes</taxon>
        <taxon>Kitasatosporales</taxon>
        <taxon>Streptomycetaceae</taxon>
        <taxon>Streptomyces</taxon>
    </lineage>
</organism>
<gene>
    <name evidence="2" type="ORF">ACFWOQ_01660</name>
</gene>
<dbReference type="EMBL" id="JBHXKZ010000001">
    <property type="protein sequence ID" value="MFD4821265.1"/>
    <property type="molecule type" value="Genomic_DNA"/>
</dbReference>
<name>A0ABW6EV01_9ACTN</name>
<reference evidence="2 3" key="1">
    <citation type="submission" date="2024-09" db="EMBL/GenBank/DDBJ databases">
        <title>The Natural Products Discovery Center: Release of the First 8490 Sequenced Strains for Exploring Actinobacteria Biosynthetic Diversity.</title>
        <authorList>
            <person name="Kalkreuter E."/>
            <person name="Kautsar S.A."/>
            <person name="Yang D."/>
            <person name="Bader C.D."/>
            <person name="Teijaro C.N."/>
            <person name="Fluegel L."/>
            <person name="Davis C.M."/>
            <person name="Simpson J.R."/>
            <person name="Lauterbach L."/>
            <person name="Steele A.D."/>
            <person name="Gui C."/>
            <person name="Meng S."/>
            <person name="Li G."/>
            <person name="Viehrig K."/>
            <person name="Ye F."/>
            <person name="Su P."/>
            <person name="Kiefer A.F."/>
            <person name="Nichols A."/>
            <person name="Cepeda A.J."/>
            <person name="Yan W."/>
            <person name="Fan B."/>
            <person name="Jiang Y."/>
            <person name="Adhikari A."/>
            <person name="Zheng C.-J."/>
            <person name="Schuster L."/>
            <person name="Cowan T.M."/>
            <person name="Smanski M.J."/>
            <person name="Chevrette M.G."/>
            <person name="De Carvalho L.P.S."/>
            <person name="Shen B."/>
        </authorList>
    </citation>
    <scope>NUCLEOTIDE SEQUENCE [LARGE SCALE GENOMIC DNA]</scope>
    <source>
        <strain evidence="2 3">NPDC058428</strain>
    </source>
</reference>